<feature type="transmembrane region" description="Helical" evidence="2">
    <location>
        <begin position="170"/>
        <end position="192"/>
    </location>
</feature>
<dbReference type="AlphaFoldDB" id="M0CTU0"/>
<evidence type="ECO:0000256" key="2">
    <source>
        <dbReference type="SAM" id="Phobius"/>
    </source>
</evidence>
<feature type="transmembrane region" description="Helical" evidence="2">
    <location>
        <begin position="240"/>
        <end position="272"/>
    </location>
</feature>
<feature type="transmembrane region" description="Helical" evidence="2">
    <location>
        <begin position="284"/>
        <end position="314"/>
    </location>
</feature>
<dbReference type="InterPro" id="IPR055966">
    <property type="entry name" value="DUF7544"/>
</dbReference>
<dbReference type="OrthoDB" id="137652at2157"/>
<name>M0CTU0_HALPD</name>
<comment type="caution">
    <text evidence="3">The sequence shown here is derived from an EMBL/GenBank/DDBJ whole genome shotgun (WGS) entry which is preliminary data.</text>
</comment>
<keyword evidence="2" id="KW-0812">Transmembrane</keyword>
<gene>
    <name evidence="3" type="ORF">C474_19544</name>
</gene>
<keyword evidence="2" id="KW-1133">Transmembrane helix</keyword>
<protein>
    <recommendedName>
        <fullName evidence="5">Glycerophosphoryl diester phosphodiesterase membrane domain-containing protein</fullName>
    </recommendedName>
</protein>
<sequence length="358" mass="36608">MSWHAIDALDDARASTTDLLLPFDLGTWLRLALLAPFVGAGASNASVNANAGGTVTPGFGSVSFPVEGLPPVDPSALPDVGALAYGVAAVVAAFLVLALAFWLVSAAMEFVLVTGLVDRSVRIRAPFRAHLGNGLRLWAFEACVGLLALLTVGVPAVLVVLGGVAVGPGLLLALLPVLLLGVAVAFLVALLFRLATDFVVPAMLTEGCGVIDGWRRVLPTLRAEWEEFALYLLVRLTLSVLVGALVAAGTLFVAVLVALPFAVLGGAVLFAFSGSGVGALPLLAWVLLAIVGACYLVVVAAASAVLLVPVVTFFRYYSLSLLGRVDEELDLVGAAVREMDDGEDEGGDGGNGPGAATA</sequence>
<organism evidence="3 4">
    <name type="scientific">Halogeometricum pallidum JCM 14848</name>
    <dbReference type="NCBI Taxonomy" id="1227487"/>
    <lineage>
        <taxon>Archaea</taxon>
        <taxon>Methanobacteriati</taxon>
        <taxon>Methanobacteriota</taxon>
        <taxon>Stenosarchaea group</taxon>
        <taxon>Halobacteria</taxon>
        <taxon>Halobacteriales</taxon>
        <taxon>Haloferacaceae</taxon>
        <taxon>Halogeometricum</taxon>
    </lineage>
</organism>
<keyword evidence="2" id="KW-0472">Membrane</keyword>
<evidence type="ECO:0000313" key="3">
    <source>
        <dbReference type="EMBL" id="ELZ26626.1"/>
    </source>
</evidence>
<feature type="region of interest" description="Disordered" evidence="1">
    <location>
        <begin position="339"/>
        <end position="358"/>
    </location>
</feature>
<accession>M0CTU0</accession>
<feature type="transmembrane region" description="Helical" evidence="2">
    <location>
        <begin position="83"/>
        <end position="116"/>
    </location>
</feature>
<dbReference type="RefSeq" id="WP_008389773.1">
    <property type="nucleotide sequence ID" value="NZ_AOIV01000043.1"/>
</dbReference>
<dbReference type="Proteomes" id="UP000011513">
    <property type="component" value="Unassembled WGS sequence"/>
</dbReference>
<feature type="compositionally biased region" description="Gly residues" evidence="1">
    <location>
        <begin position="348"/>
        <end position="358"/>
    </location>
</feature>
<dbReference type="eggNOG" id="arCOG04706">
    <property type="taxonomic scope" value="Archaea"/>
</dbReference>
<evidence type="ECO:0000313" key="4">
    <source>
        <dbReference type="Proteomes" id="UP000011513"/>
    </source>
</evidence>
<dbReference type="EMBL" id="AOIV01000043">
    <property type="protein sequence ID" value="ELZ26626.1"/>
    <property type="molecule type" value="Genomic_DNA"/>
</dbReference>
<reference evidence="3 4" key="1">
    <citation type="journal article" date="2014" name="PLoS Genet.">
        <title>Phylogenetically driven sequencing of extremely halophilic archaea reveals strategies for static and dynamic osmo-response.</title>
        <authorList>
            <person name="Becker E.A."/>
            <person name="Seitzer P.M."/>
            <person name="Tritt A."/>
            <person name="Larsen D."/>
            <person name="Krusor M."/>
            <person name="Yao A.I."/>
            <person name="Wu D."/>
            <person name="Madern D."/>
            <person name="Eisen J.A."/>
            <person name="Darling A.E."/>
            <person name="Facciotti M.T."/>
        </authorList>
    </citation>
    <scope>NUCLEOTIDE SEQUENCE [LARGE SCALE GENOMIC DNA]</scope>
    <source>
        <strain evidence="3 4">JCM 14848</strain>
    </source>
</reference>
<dbReference type="InParanoid" id="M0CTU0"/>
<feature type="transmembrane region" description="Helical" evidence="2">
    <location>
        <begin position="137"/>
        <end position="164"/>
    </location>
</feature>
<dbReference type="Pfam" id="PF24400">
    <property type="entry name" value="DUF7544"/>
    <property type="match status" value="1"/>
</dbReference>
<evidence type="ECO:0008006" key="5">
    <source>
        <dbReference type="Google" id="ProtNLM"/>
    </source>
</evidence>
<proteinExistence type="predicted"/>
<evidence type="ECO:0000256" key="1">
    <source>
        <dbReference type="SAM" id="MobiDB-lite"/>
    </source>
</evidence>
<keyword evidence="4" id="KW-1185">Reference proteome</keyword>